<evidence type="ECO:0000313" key="1">
    <source>
        <dbReference type="EMBL" id="MCC2219647.1"/>
    </source>
</evidence>
<dbReference type="Proteomes" id="UP001198495">
    <property type="component" value="Unassembled WGS sequence"/>
</dbReference>
<name>A0ABS8FR35_9FIRM</name>
<protein>
    <recommendedName>
        <fullName evidence="3">DUF4304 domain-containing protein</fullName>
    </recommendedName>
</protein>
<accession>A0ABS8FR35</accession>
<gene>
    <name evidence="1" type="ORF">LKD28_11525</name>
</gene>
<comment type="caution">
    <text evidence="1">The sequence shown here is derived from an EMBL/GenBank/DDBJ whole genome shotgun (WGS) entry which is preliminary data.</text>
</comment>
<sequence>MVYSVQEAQVKLYSALADKIGFKYLKSQRCLKKVIGNLAFHFDFYSSKWNQSGKQVEIEAGFYIYNKKYGKEGINSVVASKMFRPGAESGYWYDISTQESLESTYNTLLEEFKTPLDLCTRFEADYISAIKYLYENLFDEYNVFLDFAADNLGLEAVRERVEALYASIPKEDADIYRRNKEEINRMIKNNDHRYGRIEGVQSWMINRSNWKWVMDYEVIRKL</sequence>
<dbReference type="EMBL" id="JAJEQT010000009">
    <property type="protein sequence ID" value="MCC2219647.1"/>
    <property type="molecule type" value="Genomic_DNA"/>
</dbReference>
<evidence type="ECO:0008006" key="3">
    <source>
        <dbReference type="Google" id="ProtNLM"/>
    </source>
</evidence>
<dbReference type="RefSeq" id="WP_227573496.1">
    <property type="nucleotide sequence ID" value="NZ_JAJEQT010000009.1"/>
</dbReference>
<organism evidence="1 2">
    <name type="scientific">Coprococcus hominis</name>
    <name type="common">ex Arizal et al. 2022</name>
    <dbReference type="NCBI Taxonomy" id="2881262"/>
    <lineage>
        <taxon>Bacteria</taxon>
        <taxon>Bacillati</taxon>
        <taxon>Bacillota</taxon>
        <taxon>Clostridia</taxon>
        <taxon>Lachnospirales</taxon>
        <taxon>Lachnospiraceae</taxon>
        <taxon>Coprococcus</taxon>
    </lineage>
</organism>
<keyword evidence="2" id="KW-1185">Reference proteome</keyword>
<proteinExistence type="predicted"/>
<evidence type="ECO:0000313" key="2">
    <source>
        <dbReference type="Proteomes" id="UP001198495"/>
    </source>
</evidence>
<reference evidence="1 2" key="1">
    <citation type="submission" date="2021-10" db="EMBL/GenBank/DDBJ databases">
        <title>Anaerobic single-cell dispensing facilitates the cultivation of human gut bacteria.</title>
        <authorList>
            <person name="Afrizal A."/>
        </authorList>
    </citation>
    <scope>NUCLEOTIDE SEQUENCE [LARGE SCALE GENOMIC DNA]</scope>
    <source>
        <strain evidence="1 2">CLA-AA-H212</strain>
    </source>
</reference>